<keyword evidence="2" id="KW-1185">Reference proteome</keyword>
<comment type="caution">
    <text evidence="1">The sequence shown here is derived from an EMBL/GenBank/DDBJ whole genome shotgun (WGS) entry which is preliminary data.</text>
</comment>
<name>A0AAV4E1P7_9GAST</name>
<sequence length="205" mass="22778">MIQIACMLLPNGCPPPPPYPHSLSVSQTVNPVKHSRRWRKQKQARSIFCSASLQQPASAASAPEAFWNRGSRVGSVSPLLSLVLTCCDGEGLIGRHYRSHPAASTRCPSCSLRTPSTIAVHSYRRLRMHPYYYVQYVPISLKQDLALDVVISQTRLLSQYSYSVPLCENNARVPLAPHLRALQNVRRFGAGHSVNERSAQLTFAK</sequence>
<protein>
    <submittedName>
        <fullName evidence="1">Uncharacterized protein</fullName>
    </submittedName>
</protein>
<dbReference type="AlphaFoldDB" id="A0AAV4E1P7"/>
<dbReference type="Proteomes" id="UP000735302">
    <property type="component" value="Unassembled WGS sequence"/>
</dbReference>
<accession>A0AAV4E1P7</accession>
<proteinExistence type="predicted"/>
<reference evidence="1 2" key="1">
    <citation type="journal article" date="2021" name="Elife">
        <title>Chloroplast acquisition without the gene transfer in kleptoplastic sea slugs, Plakobranchus ocellatus.</title>
        <authorList>
            <person name="Maeda T."/>
            <person name="Takahashi S."/>
            <person name="Yoshida T."/>
            <person name="Shimamura S."/>
            <person name="Takaki Y."/>
            <person name="Nagai Y."/>
            <person name="Toyoda A."/>
            <person name="Suzuki Y."/>
            <person name="Arimoto A."/>
            <person name="Ishii H."/>
            <person name="Satoh N."/>
            <person name="Nishiyama T."/>
            <person name="Hasebe M."/>
            <person name="Maruyama T."/>
            <person name="Minagawa J."/>
            <person name="Obokata J."/>
            <person name="Shigenobu S."/>
        </authorList>
    </citation>
    <scope>NUCLEOTIDE SEQUENCE [LARGE SCALE GENOMIC DNA]</scope>
</reference>
<dbReference type="EMBL" id="BLXT01008590">
    <property type="protein sequence ID" value="GFO50250.1"/>
    <property type="molecule type" value="Genomic_DNA"/>
</dbReference>
<gene>
    <name evidence="1" type="ORF">PoB_007675500</name>
</gene>
<evidence type="ECO:0000313" key="1">
    <source>
        <dbReference type="EMBL" id="GFO50250.1"/>
    </source>
</evidence>
<organism evidence="1 2">
    <name type="scientific">Plakobranchus ocellatus</name>
    <dbReference type="NCBI Taxonomy" id="259542"/>
    <lineage>
        <taxon>Eukaryota</taxon>
        <taxon>Metazoa</taxon>
        <taxon>Spiralia</taxon>
        <taxon>Lophotrochozoa</taxon>
        <taxon>Mollusca</taxon>
        <taxon>Gastropoda</taxon>
        <taxon>Heterobranchia</taxon>
        <taxon>Euthyneura</taxon>
        <taxon>Panpulmonata</taxon>
        <taxon>Sacoglossa</taxon>
        <taxon>Placobranchoidea</taxon>
        <taxon>Plakobranchidae</taxon>
        <taxon>Plakobranchus</taxon>
    </lineage>
</organism>
<evidence type="ECO:0000313" key="2">
    <source>
        <dbReference type="Proteomes" id="UP000735302"/>
    </source>
</evidence>